<dbReference type="GO" id="GO:0017116">
    <property type="term" value="F:single-stranded DNA helicase activity"/>
    <property type="evidence" value="ECO:0007669"/>
    <property type="project" value="TreeGrafter"/>
</dbReference>
<evidence type="ECO:0000256" key="8">
    <source>
        <dbReference type="ARBA" id="ARBA00023125"/>
    </source>
</evidence>
<dbReference type="InterPro" id="IPR027925">
    <property type="entry name" value="MCM_N"/>
</dbReference>
<protein>
    <recommendedName>
        <fullName evidence="12">DNA replication licensing factor MCM3</fullName>
        <ecNumber evidence="12">3.6.4.12</ecNumber>
    </recommendedName>
</protein>
<comment type="similarity">
    <text evidence="2 11">Belongs to the MCM family.</text>
</comment>
<dbReference type="InterPro" id="IPR031327">
    <property type="entry name" value="MCM"/>
</dbReference>
<accession>A0A061S633</accession>
<dbReference type="GO" id="GO:0042555">
    <property type="term" value="C:MCM complex"/>
    <property type="evidence" value="ECO:0007669"/>
    <property type="project" value="UniProtKB-UniRule"/>
</dbReference>
<dbReference type="InterPro" id="IPR003593">
    <property type="entry name" value="AAA+_ATPase"/>
</dbReference>
<feature type="region of interest" description="Disordered" evidence="13">
    <location>
        <begin position="661"/>
        <end position="738"/>
    </location>
</feature>
<keyword evidence="7 11" id="KW-0067">ATP-binding</keyword>
<keyword evidence="3 12" id="KW-0235">DNA replication</keyword>
<gene>
    <name evidence="15" type="primary">MCM3</name>
    <name evidence="15" type="ORF">TSPGSL018_9891</name>
</gene>
<dbReference type="AlphaFoldDB" id="A0A061S633"/>
<keyword evidence="6 12" id="KW-0347">Helicase</keyword>
<feature type="domain" description="MCM C-terminal AAA(+) ATPase" evidence="14">
    <location>
        <begin position="292"/>
        <end position="496"/>
    </location>
</feature>
<dbReference type="InterPro" id="IPR008046">
    <property type="entry name" value="Mcm3"/>
</dbReference>
<evidence type="ECO:0000256" key="5">
    <source>
        <dbReference type="ARBA" id="ARBA00022801"/>
    </source>
</evidence>
<dbReference type="SMART" id="SM00382">
    <property type="entry name" value="AAA"/>
    <property type="match status" value="1"/>
</dbReference>
<evidence type="ECO:0000256" key="7">
    <source>
        <dbReference type="ARBA" id="ARBA00022840"/>
    </source>
</evidence>
<proteinExistence type="inferred from homology"/>
<comment type="function">
    <text evidence="12">Acts as component of the MCM2-7 complex (MCM complex) which is the replicative helicase essential for 'once per cell cycle' DNA replication initiation and elongation in eukaryotic cells. The active ATPase sites in the MCM2-7 ring are formed through the interaction surfaces of two neighboring subunits such that a critical structure of a conserved arginine finger motif is provided in trans relative to the ATP-binding site of the Walker A box of the adjacent subunit. The six ATPase active sites, however, are likely to contribute differentially to the complex helicase activity.</text>
</comment>
<feature type="compositionally biased region" description="Acidic residues" evidence="13">
    <location>
        <begin position="696"/>
        <end position="731"/>
    </location>
</feature>
<dbReference type="SUPFAM" id="SSF52540">
    <property type="entry name" value="P-loop containing nucleoside triphosphate hydrolases"/>
    <property type="match status" value="1"/>
</dbReference>
<dbReference type="PROSITE" id="PS00847">
    <property type="entry name" value="MCM_1"/>
    <property type="match status" value="1"/>
</dbReference>
<dbReference type="GO" id="GO:1902975">
    <property type="term" value="P:mitotic DNA replication initiation"/>
    <property type="evidence" value="ECO:0007669"/>
    <property type="project" value="TreeGrafter"/>
</dbReference>
<evidence type="ECO:0000256" key="12">
    <source>
        <dbReference type="RuleBase" id="RU368061"/>
    </source>
</evidence>
<evidence type="ECO:0000256" key="3">
    <source>
        <dbReference type="ARBA" id="ARBA00022705"/>
    </source>
</evidence>
<keyword evidence="9 12" id="KW-0539">Nucleus</keyword>
<organism evidence="15">
    <name type="scientific">Tetraselmis sp. GSL018</name>
    <dbReference type="NCBI Taxonomy" id="582737"/>
    <lineage>
        <taxon>Eukaryota</taxon>
        <taxon>Viridiplantae</taxon>
        <taxon>Chlorophyta</taxon>
        <taxon>core chlorophytes</taxon>
        <taxon>Chlorodendrophyceae</taxon>
        <taxon>Chlorodendrales</taxon>
        <taxon>Chlorodendraceae</taxon>
        <taxon>Tetraselmis</taxon>
    </lineage>
</organism>
<dbReference type="EC" id="3.6.4.12" evidence="12"/>
<dbReference type="SMART" id="SM00350">
    <property type="entry name" value="MCM"/>
    <property type="match status" value="1"/>
</dbReference>
<dbReference type="GO" id="GO:0005634">
    <property type="term" value="C:nucleus"/>
    <property type="evidence" value="ECO:0007669"/>
    <property type="project" value="UniProtKB-SubCell"/>
</dbReference>
<comment type="catalytic activity">
    <reaction evidence="10 12">
        <text>ATP + H2O = ADP + phosphate + H(+)</text>
        <dbReference type="Rhea" id="RHEA:13065"/>
        <dbReference type="ChEBI" id="CHEBI:15377"/>
        <dbReference type="ChEBI" id="CHEBI:15378"/>
        <dbReference type="ChEBI" id="CHEBI:30616"/>
        <dbReference type="ChEBI" id="CHEBI:43474"/>
        <dbReference type="ChEBI" id="CHEBI:456216"/>
        <dbReference type="EC" id="3.6.4.12"/>
    </reaction>
</comment>
<dbReference type="PANTHER" id="PTHR11630:SF46">
    <property type="entry name" value="DNA REPLICATION LICENSING FACTOR MCM3-RELATED"/>
    <property type="match status" value="1"/>
</dbReference>
<dbReference type="SUPFAM" id="SSF50249">
    <property type="entry name" value="Nucleic acid-binding proteins"/>
    <property type="match status" value="1"/>
</dbReference>
<dbReference type="InterPro" id="IPR012340">
    <property type="entry name" value="NA-bd_OB-fold"/>
</dbReference>
<dbReference type="Pfam" id="PF17855">
    <property type="entry name" value="MCM_lid"/>
    <property type="match status" value="1"/>
</dbReference>
<dbReference type="InterPro" id="IPR041562">
    <property type="entry name" value="MCM_lid"/>
</dbReference>
<keyword evidence="4 11" id="KW-0547">Nucleotide-binding</keyword>
<keyword evidence="8 11" id="KW-0238">DNA-binding</keyword>
<dbReference type="GO" id="GO:0016887">
    <property type="term" value="F:ATP hydrolysis activity"/>
    <property type="evidence" value="ECO:0007669"/>
    <property type="project" value="RHEA"/>
</dbReference>
<feature type="region of interest" description="Disordered" evidence="13">
    <location>
        <begin position="157"/>
        <end position="177"/>
    </location>
</feature>
<dbReference type="GO" id="GO:0000727">
    <property type="term" value="P:double-strand break repair via break-induced replication"/>
    <property type="evidence" value="ECO:0007669"/>
    <property type="project" value="TreeGrafter"/>
</dbReference>
<dbReference type="PRINTS" id="PR01659">
    <property type="entry name" value="MCMPROTEIN3"/>
</dbReference>
<evidence type="ECO:0000256" key="6">
    <source>
        <dbReference type="ARBA" id="ARBA00022806"/>
    </source>
</evidence>
<feature type="compositionally biased region" description="Basic residues" evidence="13">
    <location>
        <begin position="666"/>
        <end position="684"/>
    </location>
</feature>
<dbReference type="GO" id="GO:0006271">
    <property type="term" value="P:DNA strand elongation involved in DNA replication"/>
    <property type="evidence" value="ECO:0007669"/>
    <property type="project" value="TreeGrafter"/>
</dbReference>
<dbReference type="Pfam" id="PF00493">
    <property type="entry name" value="MCM"/>
    <property type="match status" value="1"/>
</dbReference>
<evidence type="ECO:0000256" key="11">
    <source>
        <dbReference type="RuleBase" id="RU004070"/>
    </source>
</evidence>
<dbReference type="FunFam" id="2.20.28.10:FF:000008">
    <property type="entry name" value="DNA helicase"/>
    <property type="match status" value="1"/>
</dbReference>
<evidence type="ECO:0000256" key="2">
    <source>
        <dbReference type="ARBA" id="ARBA00008010"/>
    </source>
</evidence>
<dbReference type="PANTHER" id="PTHR11630">
    <property type="entry name" value="DNA REPLICATION LICENSING FACTOR MCM FAMILY MEMBER"/>
    <property type="match status" value="1"/>
</dbReference>
<dbReference type="InterPro" id="IPR027417">
    <property type="entry name" value="P-loop_NTPase"/>
</dbReference>
<comment type="subunit">
    <text evidence="12">Component of the MCM2-7 complex.</text>
</comment>
<comment type="subcellular location">
    <subcellularLocation>
        <location evidence="1 12">Nucleus</location>
    </subcellularLocation>
</comment>
<evidence type="ECO:0000259" key="14">
    <source>
        <dbReference type="PROSITE" id="PS50051"/>
    </source>
</evidence>
<keyword evidence="5 12" id="KW-0378">Hydrolase</keyword>
<name>A0A061S633_9CHLO</name>
<dbReference type="Gene3D" id="2.40.50.140">
    <property type="entry name" value="Nucleic acid-binding proteins"/>
    <property type="match status" value="1"/>
</dbReference>
<evidence type="ECO:0000256" key="13">
    <source>
        <dbReference type="SAM" id="MobiDB-lite"/>
    </source>
</evidence>
<evidence type="ECO:0000256" key="10">
    <source>
        <dbReference type="ARBA" id="ARBA00047995"/>
    </source>
</evidence>
<reference evidence="15" key="1">
    <citation type="submission" date="2014-05" db="EMBL/GenBank/DDBJ databases">
        <title>The transcriptome of the halophilic microalga Tetraselmis sp. GSL018 isolated from the Great Salt Lake, Utah.</title>
        <authorList>
            <person name="Jinkerson R.E."/>
            <person name="D'Adamo S."/>
            <person name="Posewitz M.C."/>
        </authorList>
    </citation>
    <scope>NUCLEOTIDE SEQUENCE</scope>
    <source>
        <strain evidence="15">GSL018</strain>
    </source>
</reference>
<dbReference type="Pfam" id="PF17207">
    <property type="entry name" value="MCM_OB"/>
    <property type="match status" value="1"/>
</dbReference>
<evidence type="ECO:0000256" key="1">
    <source>
        <dbReference type="ARBA" id="ARBA00004123"/>
    </source>
</evidence>
<evidence type="ECO:0000256" key="9">
    <source>
        <dbReference type="ARBA" id="ARBA00023242"/>
    </source>
</evidence>
<evidence type="ECO:0000313" key="15">
    <source>
        <dbReference type="EMBL" id="JAC80602.1"/>
    </source>
</evidence>
<dbReference type="PRINTS" id="PR01657">
    <property type="entry name" value="MCMFAMILY"/>
</dbReference>
<sequence>MDAASEQQLELKRKFLEFLDLDYGHGEYASRIGELLSEDEKRFRLNVNVADLRTFDLELHDRLLNEPGEVLPAFENALDESVRSRDPKWLPEGQRMHIGLEGEFGAHSVSPRQLTAPLMSKVVNVRGIVTKCSLVRPKMCRSVHYCQATNQSISREYRDVTSHDGPPTGSAYPTKDESGNLLTTEYGLCHYRDSQMVTVQELPETSPPGQLPRSVDIIVEDDLVDECKPGDRVEITGVYKAVPPAAKGSVSGVFRSVLCAVSVRQLSRKLSFGSLSRADLDHIKEIAAREDILQLLGRSLAPSIFGHDTPKQALVLLLLGGMEKNLPNGTHLRGDINCLLVGDPGVAKSQLLRSVMNFAPLAINTTGRGSSGVGLTAAVTVDKDTGEKRLEAGAMVLADRGVVCIDEFDKMSDLDRVAIHEVMEQQTVTIAKAGLHTTLNARCSVVAAANPLYGSYEASLNKAKNINLPDSLLSRFDLIFIMLDELSNDGAISEHVLSQHRFRARGDTVGVQEEDIDALLGIDADEEEQEDGGSQVYVKYNRLLHGPRRRRGDVREQLPLSKPFMRKYIHYAKERIRPELTASASDEIAAYYTSLRQFQACPKVTVRMLETVIRLSTAHAKLRLSNLVEASDVEAIKHILDTVTGFQSINPAPDENIAEALPASAKAKKSVRKTERRRSSKGAKRTREAAGRSGGGDEDDEASASDRDDDDEDAALADAAEGESGSEDERDEPARGSGQYPMRQLVQVLQAQFVLYQPRAARGEAIELDAVLTDLAERHGMPGVPRSLLVRAIDEGVPDVMVDEEANAVYFTS</sequence>
<dbReference type="InterPro" id="IPR018525">
    <property type="entry name" value="MCM_CS"/>
</dbReference>
<evidence type="ECO:0000256" key="4">
    <source>
        <dbReference type="ARBA" id="ARBA00022741"/>
    </source>
</evidence>
<dbReference type="GO" id="GO:0003697">
    <property type="term" value="F:single-stranded DNA binding"/>
    <property type="evidence" value="ECO:0007669"/>
    <property type="project" value="TreeGrafter"/>
</dbReference>
<dbReference type="EMBL" id="GBEZ01004630">
    <property type="protein sequence ID" value="JAC80602.1"/>
    <property type="molecule type" value="Transcribed_RNA"/>
</dbReference>
<dbReference type="GO" id="GO:0005524">
    <property type="term" value="F:ATP binding"/>
    <property type="evidence" value="ECO:0007669"/>
    <property type="project" value="UniProtKB-UniRule"/>
</dbReference>
<dbReference type="Gene3D" id="2.20.28.10">
    <property type="match status" value="1"/>
</dbReference>
<dbReference type="InterPro" id="IPR033762">
    <property type="entry name" value="MCM_OB"/>
</dbReference>
<dbReference type="PROSITE" id="PS50051">
    <property type="entry name" value="MCM_2"/>
    <property type="match status" value="1"/>
</dbReference>
<dbReference type="Gene3D" id="3.40.50.300">
    <property type="entry name" value="P-loop containing nucleotide triphosphate hydrolases"/>
    <property type="match status" value="1"/>
</dbReference>
<dbReference type="Pfam" id="PF14551">
    <property type="entry name" value="MCM_N"/>
    <property type="match status" value="1"/>
</dbReference>
<dbReference type="InterPro" id="IPR001208">
    <property type="entry name" value="MCM_dom"/>
</dbReference>
<dbReference type="Gene3D" id="3.30.1640.10">
    <property type="entry name" value="mini-chromosome maintenance (MCM) complex, chain A, domain 1"/>
    <property type="match status" value="1"/>
</dbReference>